<evidence type="ECO:0000256" key="8">
    <source>
        <dbReference type="ARBA" id="ARBA00022989"/>
    </source>
</evidence>
<dbReference type="InterPro" id="IPR003591">
    <property type="entry name" value="Leu-rich_rpt_typical-subtyp"/>
</dbReference>
<evidence type="ECO:0000256" key="11">
    <source>
        <dbReference type="SAM" id="Phobius"/>
    </source>
</evidence>
<feature type="signal peptide" evidence="12">
    <location>
        <begin position="1"/>
        <end position="18"/>
    </location>
</feature>
<feature type="transmembrane region" description="Helical" evidence="11">
    <location>
        <begin position="895"/>
        <end position="920"/>
    </location>
</feature>
<dbReference type="InterPro" id="IPR032675">
    <property type="entry name" value="LRR_dom_sf"/>
</dbReference>
<keyword evidence="7" id="KW-0677">Repeat</keyword>
<feature type="chain" id="PRO_5042188045" description="Leucine-rich repeat-containing N-terminal plant-type domain-containing protein" evidence="12">
    <location>
        <begin position="19"/>
        <end position="955"/>
    </location>
</feature>
<dbReference type="Pfam" id="PF00560">
    <property type="entry name" value="LRR_1"/>
    <property type="match status" value="11"/>
</dbReference>
<dbReference type="GO" id="GO:0051707">
    <property type="term" value="P:response to other organism"/>
    <property type="evidence" value="ECO:0007669"/>
    <property type="project" value="UniProtKB-ARBA"/>
</dbReference>
<evidence type="ECO:0000256" key="9">
    <source>
        <dbReference type="ARBA" id="ARBA00023136"/>
    </source>
</evidence>
<evidence type="ECO:0000256" key="3">
    <source>
        <dbReference type="ARBA" id="ARBA00022475"/>
    </source>
</evidence>
<dbReference type="GO" id="GO:0006952">
    <property type="term" value="P:defense response"/>
    <property type="evidence" value="ECO:0007669"/>
    <property type="project" value="UniProtKB-ARBA"/>
</dbReference>
<keyword evidence="9 11" id="KW-0472">Membrane</keyword>
<evidence type="ECO:0000256" key="1">
    <source>
        <dbReference type="ARBA" id="ARBA00004251"/>
    </source>
</evidence>
<evidence type="ECO:0000256" key="12">
    <source>
        <dbReference type="SAM" id="SignalP"/>
    </source>
</evidence>
<evidence type="ECO:0008006" key="17">
    <source>
        <dbReference type="Google" id="ProtNLM"/>
    </source>
</evidence>
<evidence type="ECO:0000256" key="2">
    <source>
        <dbReference type="ARBA" id="ARBA00009592"/>
    </source>
</evidence>
<evidence type="ECO:0000256" key="7">
    <source>
        <dbReference type="ARBA" id="ARBA00022737"/>
    </source>
</evidence>
<dbReference type="EMBL" id="SDAM02029634">
    <property type="protein sequence ID" value="KAH6755124.1"/>
    <property type="molecule type" value="Genomic_DNA"/>
</dbReference>
<dbReference type="Pfam" id="PF23598">
    <property type="entry name" value="LRR_14"/>
    <property type="match status" value="1"/>
</dbReference>
<dbReference type="InterPro" id="IPR055414">
    <property type="entry name" value="LRR_R13L4/SHOC2-like"/>
</dbReference>
<evidence type="ECO:0000313" key="15">
    <source>
        <dbReference type="EMBL" id="KAH6755124.1"/>
    </source>
</evidence>
<evidence type="ECO:0000313" key="16">
    <source>
        <dbReference type="Proteomes" id="UP001190926"/>
    </source>
</evidence>
<dbReference type="Proteomes" id="UP001190926">
    <property type="component" value="Unassembled WGS sequence"/>
</dbReference>
<keyword evidence="10" id="KW-0325">Glycoprotein</keyword>
<evidence type="ECO:0000256" key="4">
    <source>
        <dbReference type="ARBA" id="ARBA00022614"/>
    </source>
</evidence>
<name>A0AAD4NWM0_PERFH</name>
<dbReference type="AlphaFoldDB" id="A0AAD4NWM0"/>
<organism evidence="15 16">
    <name type="scientific">Perilla frutescens var. hirtella</name>
    <name type="common">Perilla citriodora</name>
    <name type="synonym">Perilla setoyensis</name>
    <dbReference type="NCBI Taxonomy" id="608512"/>
    <lineage>
        <taxon>Eukaryota</taxon>
        <taxon>Viridiplantae</taxon>
        <taxon>Streptophyta</taxon>
        <taxon>Embryophyta</taxon>
        <taxon>Tracheophyta</taxon>
        <taxon>Spermatophyta</taxon>
        <taxon>Magnoliopsida</taxon>
        <taxon>eudicotyledons</taxon>
        <taxon>Gunneridae</taxon>
        <taxon>Pentapetalae</taxon>
        <taxon>asterids</taxon>
        <taxon>lamiids</taxon>
        <taxon>Lamiales</taxon>
        <taxon>Lamiaceae</taxon>
        <taxon>Nepetoideae</taxon>
        <taxon>Elsholtzieae</taxon>
        <taxon>Perilla</taxon>
    </lineage>
</organism>
<protein>
    <recommendedName>
        <fullName evidence="17">Leucine-rich repeat-containing N-terminal plant-type domain-containing protein</fullName>
    </recommendedName>
</protein>
<dbReference type="InterPro" id="IPR001611">
    <property type="entry name" value="Leu-rich_rpt"/>
</dbReference>
<dbReference type="SUPFAM" id="SSF52058">
    <property type="entry name" value="L domain-like"/>
    <property type="match status" value="1"/>
</dbReference>
<comment type="subcellular location">
    <subcellularLocation>
        <location evidence="1">Cell membrane</location>
        <topology evidence="1">Single-pass type I membrane protein</topology>
    </subcellularLocation>
</comment>
<evidence type="ECO:0000256" key="5">
    <source>
        <dbReference type="ARBA" id="ARBA00022692"/>
    </source>
</evidence>
<dbReference type="FunFam" id="3.80.10.10:FF:000095">
    <property type="entry name" value="LRR receptor-like serine/threonine-protein kinase GSO1"/>
    <property type="match status" value="2"/>
</dbReference>
<dbReference type="InterPro" id="IPR013210">
    <property type="entry name" value="LRR_N_plant-typ"/>
</dbReference>
<keyword evidence="4" id="KW-0433">Leucine-rich repeat</keyword>
<reference evidence="15 16" key="1">
    <citation type="journal article" date="2021" name="Nat. Commun.">
        <title>Incipient diploidization of the medicinal plant Perilla within 10,000 years.</title>
        <authorList>
            <person name="Zhang Y."/>
            <person name="Shen Q."/>
            <person name="Leng L."/>
            <person name="Zhang D."/>
            <person name="Chen S."/>
            <person name="Shi Y."/>
            <person name="Ning Z."/>
            <person name="Chen S."/>
        </authorList>
    </citation>
    <scope>NUCLEOTIDE SEQUENCE [LARGE SCALE GENOMIC DNA]</scope>
    <source>
        <strain evidence="16">cv. PC099</strain>
    </source>
</reference>
<sequence length="955" mass="107461">MFFHKGISIGFLVLLCMEYEYYDHPHLVSAAEVLRCVEQEREALLRFKEGLVDDSGLLSSWGSEASKMECCKWKGVVCSNTNTAAHVMSLLLGFNDSDYLYFQPLGGKISDALLELHHLTNLDLSGNQFDDQFPEFIGSMKQLKHLNLQECFFNVTVPPQLGNLTNLQTLDLSLNSFWSESDNLNWLSHLSLLTRLDLSFSFDLSHTNWLQQILKLRSLQELYLDGSNIAGAIPSANYSFASLSTLDLSYNEFTSTTLDWLFNISTSLATLYMFHNNLDGSIPDVFGRLVFLEDLDLSGNMLEGGISKSLGNLSHLQTLSLSNNDFRGDLDELFKNLSTKVWMSLESLNLSYNQLIGSLLDLKAFPTLRNLYLGSNKFTGSMPESLSQHSVLEQLDVSFNLLEGTISEANLTKLYHLKRLDLSFNSLTLQIAQDWSPPFQLNYIRLGGCKMSLPHFPKWIQTQRNVEWLDLSYAGISDEVPKWLWSFSPALSSLNISHNQISGVIPDLSSTSIDMIDVSSNKFSGPVPLFPQNISSIQFSQNMFLGSISSICTVQSKYALLDFLDLSNNQLYGEIPTCWEKMSALEYLNLGDNSFWGEIPYTLGTLYNINSLHLRGNNLSGELPSTLKNGTELLFIDVGGNKLTGNIPEWIGANKYLMYVILSRNKFKGSIPPEICNLTYIRVLDLSRNHLSGEIPQCFNKFISLSEKTTATAIPGVAITYFPTLYEPLKQFEYAFVQWKGGEFEYRKILQHLRLIDLSSNRLMGSIPVSFSSMRGLVSLNLSRNLLKGTIISDIGQMEMLEVLDLSRNQLSGEIPISLAQLHFLAFLDLANNSLSGKIPTSTQLQSFNASFYAGNNELCGLPLKMCPEDVPSSSITIEGRKGIKKDGGIKSLSFLQGFGISMAFGFIVGFWGVIGSLFLKRSWRWYAYFNFLDEADDWLYKATVVPFRRFRRRN</sequence>
<dbReference type="SUPFAM" id="SSF52047">
    <property type="entry name" value="RNI-like"/>
    <property type="match status" value="1"/>
</dbReference>
<accession>A0AAD4NWM0</accession>
<dbReference type="PANTHER" id="PTHR48063">
    <property type="entry name" value="LRR RECEPTOR-LIKE KINASE"/>
    <property type="match status" value="1"/>
</dbReference>
<dbReference type="FunFam" id="3.80.10.10:FF:000111">
    <property type="entry name" value="LRR receptor-like serine/threonine-protein kinase ERECTA"/>
    <property type="match status" value="1"/>
</dbReference>
<gene>
    <name evidence="15" type="ORF">C2S53_017888</name>
</gene>
<dbReference type="Pfam" id="PF08263">
    <property type="entry name" value="LRRNT_2"/>
    <property type="match status" value="1"/>
</dbReference>
<dbReference type="SMART" id="SM00369">
    <property type="entry name" value="LRR_TYP"/>
    <property type="match status" value="9"/>
</dbReference>
<feature type="domain" description="Disease resistance R13L4/SHOC-2-like LRR" evidence="14">
    <location>
        <begin position="109"/>
        <end position="299"/>
    </location>
</feature>
<evidence type="ECO:0000256" key="10">
    <source>
        <dbReference type="ARBA" id="ARBA00023180"/>
    </source>
</evidence>
<keyword evidence="3" id="KW-1003">Cell membrane</keyword>
<dbReference type="GO" id="GO:0005886">
    <property type="term" value="C:plasma membrane"/>
    <property type="evidence" value="ECO:0007669"/>
    <property type="project" value="UniProtKB-SubCell"/>
</dbReference>
<keyword evidence="16" id="KW-1185">Reference proteome</keyword>
<evidence type="ECO:0000259" key="14">
    <source>
        <dbReference type="Pfam" id="PF23598"/>
    </source>
</evidence>
<keyword evidence="5 11" id="KW-0812">Transmembrane</keyword>
<dbReference type="PANTHER" id="PTHR48063:SF103">
    <property type="entry name" value="LEUCINE-RICH RECEPTOR-LIKE KINASE FAMILY PROTEIN"/>
    <property type="match status" value="1"/>
</dbReference>
<comment type="caution">
    <text evidence="15">The sequence shown here is derived from an EMBL/GenBank/DDBJ whole genome shotgun (WGS) entry which is preliminary data.</text>
</comment>
<dbReference type="Gene3D" id="3.80.10.10">
    <property type="entry name" value="Ribonuclease Inhibitor"/>
    <property type="match status" value="5"/>
</dbReference>
<dbReference type="InterPro" id="IPR046956">
    <property type="entry name" value="RLP23-like"/>
</dbReference>
<comment type="similarity">
    <text evidence="2">Belongs to the RLP family.</text>
</comment>
<keyword evidence="8 11" id="KW-1133">Transmembrane helix</keyword>
<dbReference type="PROSITE" id="PS51450">
    <property type="entry name" value="LRR"/>
    <property type="match status" value="1"/>
</dbReference>
<evidence type="ECO:0000256" key="6">
    <source>
        <dbReference type="ARBA" id="ARBA00022729"/>
    </source>
</evidence>
<proteinExistence type="inferred from homology"/>
<keyword evidence="6 12" id="KW-0732">Signal</keyword>
<feature type="domain" description="Leucine-rich repeat-containing N-terminal plant-type" evidence="13">
    <location>
        <begin position="38"/>
        <end position="79"/>
    </location>
</feature>
<dbReference type="SUPFAM" id="SSF52075">
    <property type="entry name" value="Outer arm dynein light chain 1"/>
    <property type="match status" value="1"/>
</dbReference>
<evidence type="ECO:0000259" key="13">
    <source>
        <dbReference type="Pfam" id="PF08263"/>
    </source>
</evidence>